<dbReference type="PROSITE" id="PS00678">
    <property type="entry name" value="WD_REPEATS_1"/>
    <property type="match status" value="1"/>
</dbReference>
<dbReference type="InterPro" id="IPR019775">
    <property type="entry name" value="WD40_repeat_CS"/>
</dbReference>
<dbReference type="AlphaFoldDB" id="A0AAV0UI81"/>
<dbReference type="GO" id="GO:0034709">
    <property type="term" value="C:methylosome"/>
    <property type="evidence" value="ECO:0007669"/>
    <property type="project" value="TreeGrafter"/>
</dbReference>
<evidence type="ECO:0000256" key="5">
    <source>
        <dbReference type="PROSITE-ProRule" id="PRU00221"/>
    </source>
</evidence>
<comment type="caution">
    <text evidence="6">The sequence shown here is derived from an EMBL/GenBank/DDBJ whole genome shotgun (WGS) entry which is preliminary data.</text>
</comment>
<accession>A0AAV0UI81</accession>
<dbReference type="PROSITE" id="PS50082">
    <property type="entry name" value="WD_REPEATS_2"/>
    <property type="match status" value="2"/>
</dbReference>
<keyword evidence="4" id="KW-0677">Repeat</keyword>
<protein>
    <recommendedName>
        <fullName evidence="8">Peroxin-7</fullName>
    </recommendedName>
</protein>
<sequence length="404" mass="42662">MAHPAVSSAAQVDAVAARARPYALLAAGDAEGAHAPSNAVSLLAVAQSQLEGNVWNGQVTLYKASRPYDPVCELQLATGVGAMDWCGAHQDTLVLGCDDGDVRLAKVAQADGTSWTFEPVIGATSDWTGDDGAAAVTSLSTGRSHDDVVTGVSVSCVTETLLATCSWDLTLKLWDIGATDETISTLEGHTDLIWDVATHPTYASLLCSASQDMTVQVWDARRPYSAALAVSTLHPALSVDWHPTQSTVFSVGLEDGSVCTFDVRSPHTPLARRETHKAAVHVVKYSPYHEDLLATGGDDGKAFVTSDGFSPDRTASRELCVGEEGRAPHRDYVRALAWFESTPVSPVSDAMKLDPMLATGSWDKSVHTWSAAEYTDSAVAANLRPSPASLEATTTAGRLEVPVA</sequence>
<dbReference type="Proteomes" id="UP001162031">
    <property type="component" value="Unassembled WGS sequence"/>
</dbReference>
<dbReference type="InterPro" id="IPR020472">
    <property type="entry name" value="WD40_PAC1"/>
</dbReference>
<evidence type="ECO:0000256" key="1">
    <source>
        <dbReference type="ARBA" id="ARBA00004496"/>
    </source>
</evidence>
<keyword evidence="2" id="KW-0963">Cytoplasm</keyword>
<evidence type="ECO:0008006" key="8">
    <source>
        <dbReference type="Google" id="ProtNLM"/>
    </source>
</evidence>
<evidence type="ECO:0000256" key="4">
    <source>
        <dbReference type="ARBA" id="ARBA00022737"/>
    </source>
</evidence>
<feature type="repeat" description="WD" evidence="5">
    <location>
        <begin position="142"/>
        <end position="184"/>
    </location>
</feature>
<name>A0AAV0UI81_HYABA</name>
<dbReference type="PANTHER" id="PTHR46853:SF1">
    <property type="entry name" value="METHYLOSOME PROTEIN 50"/>
    <property type="match status" value="1"/>
</dbReference>
<dbReference type="PROSITE" id="PS50294">
    <property type="entry name" value="WD_REPEATS_REGION"/>
    <property type="match status" value="1"/>
</dbReference>
<feature type="repeat" description="WD" evidence="5">
    <location>
        <begin position="186"/>
        <end position="219"/>
    </location>
</feature>
<evidence type="ECO:0000256" key="3">
    <source>
        <dbReference type="ARBA" id="ARBA00022574"/>
    </source>
</evidence>
<dbReference type="InterPro" id="IPR001680">
    <property type="entry name" value="WD40_rpt"/>
</dbReference>
<dbReference type="SMART" id="SM00320">
    <property type="entry name" value="WD40"/>
    <property type="match status" value="6"/>
</dbReference>
<keyword evidence="7" id="KW-1185">Reference proteome</keyword>
<evidence type="ECO:0000313" key="7">
    <source>
        <dbReference type="Proteomes" id="UP001162031"/>
    </source>
</evidence>
<evidence type="ECO:0000313" key="6">
    <source>
        <dbReference type="EMBL" id="CAI5736697.1"/>
    </source>
</evidence>
<dbReference type="InterPro" id="IPR052139">
    <property type="entry name" value="Methylosome_Comp_WDR77"/>
</dbReference>
<evidence type="ECO:0000256" key="2">
    <source>
        <dbReference type="ARBA" id="ARBA00022490"/>
    </source>
</evidence>
<gene>
    <name evidence="6" type="ORF">HBR001_LOCUS6910</name>
</gene>
<dbReference type="PRINTS" id="PR00320">
    <property type="entry name" value="GPROTEINBRPT"/>
</dbReference>
<dbReference type="SUPFAM" id="SSF50978">
    <property type="entry name" value="WD40 repeat-like"/>
    <property type="match status" value="1"/>
</dbReference>
<proteinExistence type="predicted"/>
<reference evidence="6" key="1">
    <citation type="submission" date="2022-12" db="EMBL/GenBank/DDBJ databases">
        <authorList>
            <person name="Webb A."/>
        </authorList>
    </citation>
    <scope>NUCLEOTIDE SEQUENCE</scope>
    <source>
        <strain evidence="6">Hp1</strain>
    </source>
</reference>
<dbReference type="InterPro" id="IPR036322">
    <property type="entry name" value="WD40_repeat_dom_sf"/>
</dbReference>
<dbReference type="InterPro" id="IPR015943">
    <property type="entry name" value="WD40/YVTN_repeat-like_dom_sf"/>
</dbReference>
<keyword evidence="3 5" id="KW-0853">WD repeat</keyword>
<dbReference type="PANTHER" id="PTHR46853">
    <property type="entry name" value="METHYLOSOME PROTEIN 50"/>
    <property type="match status" value="1"/>
</dbReference>
<dbReference type="EMBL" id="CANTFL010001315">
    <property type="protein sequence ID" value="CAI5736697.1"/>
    <property type="molecule type" value="Genomic_DNA"/>
</dbReference>
<dbReference type="Gene3D" id="2.130.10.10">
    <property type="entry name" value="YVTN repeat-like/Quinoprotein amine dehydrogenase"/>
    <property type="match status" value="1"/>
</dbReference>
<organism evidence="6 7">
    <name type="scientific">Hyaloperonospora brassicae</name>
    <name type="common">Brassica downy mildew</name>
    <name type="synonym">Peronospora brassicae</name>
    <dbReference type="NCBI Taxonomy" id="162125"/>
    <lineage>
        <taxon>Eukaryota</taxon>
        <taxon>Sar</taxon>
        <taxon>Stramenopiles</taxon>
        <taxon>Oomycota</taxon>
        <taxon>Peronosporomycetes</taxon>
        <taxon>Peronosporales</taxon>
        <taxon>Peronosporaceae</taxon>
        <taxon>Hyaloperonospora</taxon>
    </lineage>
</organism>
<comment type="subcellular location">
    <subcellularLocation>
        <location evidence="1">Cytoplasm</location>
    </subcellularLocation>
</comment>
<dbReference type="Pfam" id="PF00400">
    <property type="entry name" value="WD40"/>
    <property type="match status" value="3"/>
</dbReference>